<evidence type="ECO:0000256" key="1">
    <source>
        <dbReference type="ARBA" id="ARBA00008040"/>
    </source>
</evidence>
<evidence type="ECO:0000256" key="4">
    <source>
        <dbReference type="ARBA" id="ARBA00022630"/>
    </source>
</evidence>
<gene>
    <name evidence="10" type="ORF">DHW61_18245</name>
</gene>
<dbReference type="Proteomes" id="UP000262969">
    <property type="component" value="Unassembled WGS sequence"/>
</dbReference>
<dbReference type="Gene3D" id="3.90.700.10">
    <property type="entry name" value="Succinate dehydrogenase/fumarate reductase flavoprotein, catalytic domain"/>
    <property type="match status" value="1"/>
</dbReference>
<evidence type="ECO:0000313" key="11">
    <source>
        <dbReference type="Proteomes" id="UP000262969"/>
    </source>
</evidence>
<dbReference type="NCBIfam" id="TIGR01813">
    <property type="entry name" value="flavo_cyto_c"/>
    <property type="match status" value="1"/>
</dbReference>
<comment type="cofactor">
    <cofactor evidence="8">
        <name>FAD</name>
        <dbReference type="ChEBI" id="CHEBI:57692"/>
    </cofactor>
    <text evidence="8">Binds 1 FAD per subunit.</text>
</comment>
<dbReference type="Pfam" id="PF04205">
    <property type="entry name" value="FMN_bind"/>
    <property type="match status" value="1"/>
</dbReference>
<feature type="domain" description="FMN-binding" evidence="9">
    <location>
        <begin position="53"/>
        <end position="127"/>
    </location>
</feature>
<evidence type="ECO:0000256" key="8">
    <source>
        <dbReference type="RuleBase" id="RU366062"/>
    </source>
</evidence>
<evidence type="ECO:0000256" key="3">
    <source>
        <dbReference type="ARBA" id="ARBA00015872"/>
    </source>
</evidence>
<comment type="caution">
    <text evidence="10">The sequence shown here is derived from an EMBL/GenBank/DDBJ whole genome shotgun (WGS) entry which is preliminary data.</text>
</comment>
<dbReference type="SUPFAM" id="SSF56425">
    <property type="entry name" value="Succinate dehydrogenase/fumarate reductase flavoprotein, catalytic domain"/>
    <property type="match status" value="1"/>
</dbReference>
<dbReference type="GO" id="GO:0033765">
    <property type="term" value="F:steroid dehydrogenase activity, acting on the CH-CH group of donors"/>
    <property type="evidence" value="ECO:0007669"/>
    <property type="project" value="UniProtKB-ARBA"/>
</dbReference>
<comment type="similarity">
    <text evidence="1 8">Belongs to the FAD-dependent oxidoreductase 2 family. FRD/SDH subfamily.</text>
</comment>
<keyword evidence="6 8" id="KW-0560">Oxidoreductase</keyword>
<dbReference type="NCBIfam" id="NF005064">
    <property type="entry name" value="PRK06481.1"/>
    <property type="match status" value="1"/>
</dbReference>
<keyword evidence="4 8" id="KW-0285">Flavoprotein</keyword>
<dbReference type="Gene3D" id="3.90.1010.20">
    <property type="match status" value="1"/>
</dbReference>
<accession>A0A3D2XB58</accession>
<dbReference type="PANTHER" id="PTHR43400:SF7">
    <property type="entry name" value="FAD-DEPENDENT OXIDOREDUCTASE 2 FAD BINDING DOMAIN-CONTAINING PROTEIN"/>
    <property type="match status" value="1"/>
</dbReference>
<comment type="catalytic activity">
    <reaction evidence="7 8">
        <text>dihydrourocanate + A = urocanate + AH2</text>
        <dbReference type="Rhea" id="RHEA:36059"/>
        <dbReference type="ChEBI" id="CHEBI:13193"/>
        <dbReference type="ChEBI" id="CHEBI:17499"/>
        <dbReference type="ChEBI" id="CHEBI:27247"/>
        <dbReference type="ChEBI" id="CHEBI:72991"/>
        <dbReference type="EC" id="1.3.99.33"/>
    </reaction>
</comment>
<evidence type="ECO:0000259" key="9">
    <source>
        <dbReference type="SMART" id="SM00900"/>
    </source>
</evidence>
<evidence type="ECO:0000256" key="2">
    <source>
        <dbReference type="ARBA" id="ARBA00013137"/>
    </source>
</evidence>
<protein>
    <recommendedName>
        <fullName evidence="3 8">Urocanate reductase</fullName>
        <ecNumber evidence="2 8">1.3.99.33</ecNumber>
    </recommendedName>
</protein>
<dbReference type="EMBL" id="DPVV01000598">
    <property type="protein sequence ID" value="HCL04321.1"/>
    <property type="molecule type" value="Genomic_DNA"/>
</dbReference>
<dbReference type="EC" id="1.3.99.33" evidence="2 8"/>
<proteinExistence type="inferred from homology"/>
<dbReference type="InterPro" id="IPR010960">
    <property type="entry name" value="Flavocytochrome_c"/>
</dbReference>
<dbReference type="InterPro" id="IPR036188">
    <property type="entry name" value="FAD/NAD-bd_sf"/>
</dbReference>
<dbReference type="Pfam" id="PF00890">
    <property type="entry name" value="FAD_binding_2"/>
    <property type="match status" value="1"/>
</dbReference>
<dbReference type="AlphaFoldDB" id="A0A3D2XB58"/>
<dbReference type="SMART" id="SM00900">
    <property type="entry name" value="FMN_bind"/>
    <property type="match status" value="1"/>
</dbReference>
<evidence type="ECO:0000256" key="5">
    <source>
        <dbReference type="ARBA" id="ARBA00022827"/>
    </source>
</evidence>
<evidence type="ECO:0000313" key="10">
    <source>
        <dbReference type="EMBL" id="HCL04321.1"/>
    </source>
</evidence>
<dbReference type="InterPro" id="IPR050315">
    <property type="entry name" value="FAD-oxidoreductase_2"/>
</dbReference>
<dbReference type="InterPro" id="IPR007329">
    <property type="entry name" value="FMN-bd"/>
</dbReference>
<dbReference type="InterPro" id="IPR003953">
    <property type="entry name" value="FAD-dep_OxRdtase_2_FAD-bd"/>
</dbReference>
<dbReference type="SUPFAM" id="SSF51905">
    <property type="entry name" value="FAD/NAD(P)-binding domain"/>
    <property type="match status" value="1"/>
</dbReference>
<sequence length="597" mass="62807">MKRRIVAIAMIAIMAFVLMSCSKKKNEGGATPSVTPSAGGRFTPGTYEGKASGYGGEVTATVVLTNDRIESVVAFGPNETDNIGSIAIRDLPPEIVEKQSVKVDAVSGATTTSKAIIEAVTAALTSAGVDVSKLTSEEPKATKEATLPEEMITVDVCIIGAGGAGMTAAIEAKVAGLTVVILEKMPMAGGNTVKATGGINAANTPLQKELGIADSVESFVEDTMKGGNYLNNEALVRTMAENSADAVAWLDSIGAPLSTLSFSGGATFKRMHAPEGGAPIGNYIMNTFLNNKESNGIDIRYNTKATKILMDQGKVSGVIAKGKEKNYKIACEAVILATGGFGANEAMVEEYDKKLAGYKTTNAPGATGDGIIMAQDIGANVVDMDQIQTHPTVEQETSIMITESVRGQGAILVNRNGERFYNELSTRNLVSNAILQQEGSYAYLIFDQQLRENLSAVESYINADIVKEANNLSELANDINVDPDKLIQTVANWNKTITEKGQDLYNRTTGMDTTISKAPYYAIKVAPAIHHTMGGVEINTKAEVISTDGKPIKGLFAAGEVTGGIHGANRIGGNAVCDIVVFGRISAKSAAEYVKTH</sequence>
<dbReference type="PROSITE" id="PS51257">
    <property type="entry name" value="PROKAR_LIPOPROTEIN"/>
    <property type="match status" value="1"/>
</dbReference>
<comment type="cofactor">
    <cofactor evidence="8">
        <name>FMN</name>
        <dbReference type="ChEBI" id="CHEBI:58210"/>
    </cofactor>
    <text evidence="8">Binds 1 or 2 FMN covalently per subunit.</text>
</comment>
<keyword evidence="5 8" id="KW-0274">FAD</keyword>
<evidence type="ECO:0000256" key="6">
    <source>
        <dbReference type="ARBA" id="ARBA00023002"/>
    </source>
</evidence>
<dbReference type="PANTHER" id="PTHR43400">
    <property type="entry name" value="FUMARATE REDUCTASE"/>
    <property type="match status" value="1"/>
</dbReference>
<organism evidence="10 11">
    <name type="scientific">Lachnoclostridium phytofermentans</name>
    <dbReference type="NCBI Taxonomy" id="66219"/>
    <lineage>
        <taxon>Bacteria</taxon>
        <taxon>Bacillati</taxon>
        <taxon>Bacillota</taxon>
        <taxon>Clostridia</taxon>
        <taxon>Lachnospirales</taxon>
        <taxon>Lachnospiraceae</taxon>
    </lineage>
</organism>
<dbReference type="GO" id="GO:0010181">
    <property type="term" value="F:FMN binding"/>
    <property type="evidence" value="ECO:0007669"/>
    <property type="project" value="InterPro"/>
</dbReference>
<name>A0A3D2XB58_9FIRM</name>
<reference evidence="10 11" key="1">
    <citation type="journal article" date="2018" name="Nat. Biotechnol.">
        <title>A standardized bacterial taxonomy based on genome phylogeny substantially revises the tree of life.</title>
        <authorList>
            <person name="Parks D.H."/>
            <person name="Chuvochina M."/>
            <person name="Waite D.W."/>
            <person name="Rinke C."/>
            <person name="Skarshewski A."/>
            <person name="Chaumeil P.A."/>
            <person name="Hugenholtz P."/>
        </authorList>
    </citation>
    <scope>NUCLEOTIDE SEQUENCE [LARGE SCALE GENOMIC DNA]</scope>
    <source>
        <strain evidence="10">UBA11728</strain>
    </source>
</reference>
<dbReference type="InterPro" id="IPR027477">
    <property type="entry name" value="Succ_DH/fumarate_Rdtase_cat_sf"/>
</dbReference>
<dbReference type="Gene3D" id="3.50.50.60">
    <property type="entry name" value="FAD/NAD(P)-binding domain"/>
    <property type="match status" value="1"/>
</dbReference>
<evidence type="ECO:0000256" key="7">
    <source>
        <dbReference type="ARBA" id="ARBA00049922"/>
    </source>
</evidence>
<dbReference type="FunFam" id="3.90.700.10:FF:000007">
    <property type="entry name" value="NADH-dependent fumarate reductase"/>
    <property type="match status" value="1"/>
</dbReference>
<dbReference type="GO" id="GO:0016020">
    <property type="term" value="C:membrane"/>
    <property type="evidence" value="ECO:0007669"/>
    <property type="project" value="InterPro"/>
</dbReference>